<comment type="similarity">
    <text evidence="2">Belongs to the GSP F family.</text>
</comment>
<comment type="caution">
    <text evidence="9">The sequence shown here is derived from an EMBL/GenBank/DDBJ whole genome shotgun (WGS) entry which is preliminary data.</text>
</comment>
<gene>
    <name evidence="9" type="ORF">BIY29_08425</name>
</gene>
<dbReference type="PANTHER" id="PTHR30012:SF0">
    <property type="entry name" value="TYPE II SECRETION SYSTEM PROTEIN F-RELATED"/>
    <property type="match status" value="1"/>
</dbReference>
<evidence type="ECO:0000313" key="10">
    <source>
        <dbReference type="Proteomes" id="UP000285648"/>
    </source>
</evidence>
<reference evidence="9 10" key="1">
    <citation type="submission" date="2016-09" db="EMBL/GenBank/DDBJ databases">
        <authorList>
            <person name="Doonan J."/>
            <person name="Pachebat J.A."/>
            <person name="Golyshin P.N."/>
            <person name="Denman S."/>
            <person name="Mcdonald J.E."/>
        </authorList>
    </citation>
    <scope>NUCLEOTIDE SEQUENCE [LARGE SCALE GENOMIC DNA]</scope>
    <source>
        <strain evidence="9 10">NCPPB 3934</strain>
    </source>
</reference>
<dbReference type="PANTHER" id="PTHR30012">
    <property type="entry name" value="GENERAL SECRETION PATHWAY PROTEIN"/>
    <property type="match status" value="1"/>
</dbReference>
<dbReference type="Proteomes" id="UP000285648">
    <property type="component" value="Unassembled WGS sequence"/>
</dbReference>
<evidence type="ECO:0000256" key="4">
    <source>
        <dbReference type="ARBA" id="ARBA00022692"/>
    </source>
</evidence>
<feature type="transmembrane region" description="Helical" evidence="7">
    <location>
        <begin position="333"/>
        <end position="353"/>
    </location>
</feature>
<dbReference type="Pfam" id="PF00482">
    <property type="entry name" value="T2SSF"/>
    <property type="match status" value="2"/>
</dbReference>
<keyword evidence="6 7" id="KW-0472">Membrane</keyword>
<dbReference type="AlphaFoldDB" id="A0A421DPP0"/>
<evidence type="ECO:0000256" key="7">
    <source>
        <dbReference type="SAM" id="Phobius"/>
    </source>
</evidence>
<evidence type="ECO:0000256" key="1">
    <source>
        <dbReference type="ARBA" id="ARBA00004651"/>
    </source>
</evidence>
<keyword evidence="5 7" id="KW-1133">Transmembrane helix</keyword>
<organism evidence="9 10">
    <name type="scientific">Brenneria alni</name>
    <dbReference type="NCBI Taxonomy" id="71656"/>
    <lineage>
        <taxon>Bacteria</taxon>
        <taxon>Pseudomonadati</taxon>
        <taxon>Pseudomonadota</taxon>
        <taxon>Gammaproteobacteria</taxon>
        <taxon>Enterobacterales</taxon>
        <taxon>Pectobacteriaceae</taxon>
        <taxon>Brenneria</taxon>
    </lineage>
</organism>
<feature type="transmembrane region" description="Helical" evidence="7">
    <location>
        <begin position="173"/>
        <end position="200"/>
    </location>
</feature>
<evidence type="ECO:0000256" key="6">
    <source>
        <dbReference type="ARBA" id="ARBA00023136"/>
    </source>
</evidence>
<keyword evidence="10" id="KW-1185">Reference proteome</keyword>
<feature type="transmembrane region" description="Helical" evidence="7">
    <location>
        <begin position="131"/>
        <end position="153"/>
    </location>
</feature>
<evidence type="ECO:0000256" key="3">
    <source>
        <dbReference type="ARBA" id="ARBA00022475"/>
    </source>
</evidence>
<dbReference type="InterPro" id="IPR018076">
    <property type="entry name" value="T2SS_GspF_dom"/>
</dbReference>
<feature type="domain" description="Type II secretion system protein GspF" evidence="8">
    <location>
        <begin position="230"/>
        <end position="351"/>
    </location>
</feature>
<dbReference type="Gene3D" id="1.20.81.30">
    <property type="entry name" value="Type II secretion system (T2SS), domain F"/>
    <property type="match status" value="2"/>
</dbReference>
<dbReference type="InterPro" id="IPR003004">
    <property type="entry name" value="GspF/PilC"/>
</dbReference>
<evidence type="ECO:0000313" key="9">
    <source>
        <dbReference type="EMBL" id="RLM24734.1"/>
    </source>
</evidence>
<dbReference type="InterPro" id="IPR042094">
    <property type="entry name" value="T2SS_GspF_sf"/>
</dbReference>
<evidence type="ECO:0000256" key="2">
    <source>
        <dbReference type="ARBA" id="ARBA00005745"/>
    </source>
</evidence>
<evidence type="ECO:0000256" key="5">
    <source>
        <dbReference type="ARBA" id="ARBA00022989"/>
    </source>
</evidence>
<dbReference type="EMBL" id="MJLZ01000015">
    <property type="protein sequence ID" value="RLM24734.1"/>
    <property type="molecule type" value="Genomic_DNA"/>
</dbReference>
<keyword evidence="3" id="KW-1003">Cell membrane</keyword>
<feature type="domain" description="Type II secretion system protein GspF" evidence="8">
    <location>
        <begin position="27"/>
        <end position="150"/>
    </location>
</feature>
<name>A0A421DPP0_9GAMM</name>
<dbReference type="GO" id="GO:0005886">
    <property type="term" value="C:plasma membrane"/>
    <property type="evidence" value="ECO:0007669"/>
    <property type="project" value="UniProtKB-SubCell"/>
</dbReference>
<protein>
    <submittedName>
        <fullName evidence="9">Pilus assembly protein PilR</fullName>
    </submittedName>
</protein>
<proteinExistence type="inferred from homology"/>
<accession>A0A421DPP0</accession>
<evidence type="ECO:0000259" key="8">
    <source>
        <dbReference type="Pfam" id="PF00482"/>
    </source>
</evidence>
<keyword evidence="4 7" id="KW-0812">Transmembrane</keyword>
<sequence>MREMSAFERIRYEITRHTFSGAYRARFYSVLRFLLENNSPLLAAMQEIEDVHTNFGEHWHPYAELTADCIHALSDNSEGHSLEDVLAKWGPAEEAALVSAGMASGSIPDVLGQVGVLIEARRAIFSMVLQMLIYPLLLVLMVGGMFGVVTYGLKPALEQMSDPATWYGALGLLAIMSDVIENAGIAIAVVCGGLACLVLWSQPRWTGRLRLWADHLMPWSIYKELQGAVFLMNIASLLEANVKTLDALNQLRRFAAPWLCERLDAAIDNLEGGEQLGKALRNSGYQFPSKEGVNYLYLLTSRDGSAEMIRRYSEEFLKTSLMRIRFRIVRMRLYSFLLIIGFFILVLMTIFQVQDMSNFIGQ</sequence>
<comment type="subcellular location">
    <subcellularLocation>
        <location evidence="1">Cell membrane</location>
        <topology evidence="1">Multi-pass membrane protein</topology>
    </subcellularLocation>
</comment>
<dbReference type="RefSeq" id="WP_240630046.1">
    <property type="nucleotide sequence ID" value="NZ_MJLZ01000015.1"/>
</dbReference>